<proteinExistence type="predicted"/>
<evidence type="ECO:0000313" key="4">
    <source>
        <dbReference type="EMBL" id="TVY24714.1"/>
    </source>
</evidence>
<protein>
    <submittedName>
        <fullName evidence="4">Glycosyltransferase</fullName>
    </submittedName>
</protein>
<dbReference type="Pfam" id="PF06722">
    <property type="entry name" value="EryCIII-like_C"/>
    <property type="match status" value="1"/>
</dbReference>
<dbReference type="SUPFAM" id="SSF53756">
    <property type="entry name" value="UDP-Glycosyltransferase/glycogen phosphorylase"/>
    <property type="match status" value="1"/>
</dbReference>
<dbReference type="AlphaFoldDB" id="A0A8H8TWB7"/>
<dbReference type="OrthoDB" id="407298at2759"/>
<feature type="region of interest" description="Disordered" evidence="2">
    <location>
        <begin position="1"/>
        <end position="20"/>
    </location>
</feature>
<dbReference type="InterPro" id="IPR050426">
    <property type="entry name" value="Glycosyltransferase_28"/>
</dbReference>
<comment type="caution">
    <text evidence="4">The sequence shown here is derived from an EMBL/GenBank/DDBJ whole genome shotgun (WGS) entry which is preliminary data.</text>
</comment>
<dbReference type="EMBL" id="QGMH01000120">
    <property type="protein sequence ID" value="TVY24714.1"/>
    <property type="molecule type" value="Genomic_DNA"/>
</dbReference>
<feature type="domain" description="Erythromycin biosynthesis protein CIII-like C-terminal" evidence="3">
    <location>
        <begin position="400"/>
        <end position="481"/>
    </location>
</feature>
<sequence length="517" mass="56988">MTGPMSSSEKSTRSSGEERGQKKILLLTSSEYGQANVILAVAYELLLRRKYQVHFASFAPLEGRIRELNELAATDDSTAALFHTVPGPSSSEALAAKDDFIGPYPPGIRGALDTYRVTLPAIANTWDEREYMLGYESCIHILQAVNPDIIVADPLFSQGLDACLKISRKCVILSPNTFQDILRKRQPLSRLQFFLYPAISSAYPYPVPWHLIPANIYLKTRLILTLITSPTVRALMSWRKAQNIPALPPVFNIWQKENHYLVPSIPETDFPCYLESNVTACGPILLPFSLVSETDPELQAWLMRCPTVLINLGSHIRMDGSMARQFAASLKQLLHNRPDIQVLWKLKAPGASAFQNGTNSKLNLEGGFRATGLEEGPLDAISNELAAGRVKVLEWLSVDPLAVLQTGRVICSVHHGGSNSFHEALSAGVPQIVLPCWLDTFEFANRVEYLGIGIYGSRSAAPSVEAAELARAFSRVLGHGGEALRMRQKAKELAEISGRFGGRAKACEKIIKLLERI</sequence>
<dbReference type="CDD" id="cd03784">
    <property type="entry name" value="GT1_Gtf-like"/>
    <property type="match status" value="1"/>
</dbReference>
<gene>
    <name evidence="4" type="primary">sdnJ</name>
    <name evidence="4" type="ORF">LHYA1_G006718</name>
</gene>
<dbReference type="PANTHER" id="PTHR48050:SF13">
    <property type="entry name" value="STEROL 3-BETA-GLUCOSYLTRANSFERASE UGT80A2"/>
    <property type="match status" value="1"/>
</dbReference>
<organism evidence="4 5">
    <name type="scientific">Lachnellula hyalina</name>
    <dbReference type="NCBI Taxonomy" id="1316788"/>
    <lineage>
        <taxon>Eukaryota</taxon>
        <taxon>Fungi</taxon>
        <taxon>Dikarya</taxon>
        <taxon>Ascomycota</taxon>
        <taxon>Pezizomycotina</taxon>
        <taxon>Leotiomycetes</taxon>
        <taxon>Helotiales</taxon>
        <taxon>Lachnaceae</taxon>
        <taxon>Lachnellula</taxon>
    </lineage>
</organism>
<keyword evidence="5" id="KW-1185">Reference proteome</keyword>
<accession>A0A8H8TWB7</accession>
<dbReference type="PANTHER" id="PTHR48050">
    <property type="entry name" value="STEROL 3-BETA-GLUCOSYLTRANSFERASE"/>
    <property type="match status" value="1"/>
</dbReference>
<evidence type="ECO:0000256" key="2">
    <source>
        <dbReference type="SAM" id="MobiDB-lite"/>
    </source>
</evidence>
<keyword evidence="1 4" id="KW-0808">Transferase</keyword>
<name>A0A8H8TWB7_9HELO</name>
<feature type="compositionally biased region" description="Basic and acidic residues" evidence="2">
    <location>
        <begin position="10"/>
        <end position="20"/>
    </location>
</feature>
<dbReference type="GeneID" id="41986916"/>
<dbReference type="InterPro" id="IPR010610">
    <property type="entry name" value="EryCIII-like_C"/>
</dbReference>
<dbReference type="Proteomes" id="UP000431533">
    <property type="component" value="Unassembled WGS sequence"/>
</dbReference>
<evidence type="ECO:0000256" key="1">
    <source>
        <dbReference type="ARBA" id="ARBA00022679"/>
    </source>
</evidence>
<dbReference type="GO" id="GO:0008194">
    <property type="term" value="F:UDP-glycosyltransferase activity"/>
    <property type="evidence" value="ECO:0007669"/>
    <property type="project" value="InterPro"/>
</dbReference>
<evidence type="ECO:0000313" key="5">
    <source>
        <dbReference type="Proteomes" id="UP000431533"/>
    </source>
</evidence>
<evidence type="ECO:0000259" key="3">
    <source>
        <dbReference type="Pfam" id="PF06722"/>
    </source>
</evidence>
<dbReference type="RefSeq" id="XP_031003502.1">
    <property type="nucleotide sequence ID" value="XM_031151653.1"/>
</dbReference>
<dbReference type="GO" id="GO:0016758">
    <property type="term" value="F:hexosyltransferase activity"/>
    <property type="evidence" value="ECO:0007669"/>
    <property type="project" value="UniProtKB-ARBA"/>
</dbReference>
<dbReference type="InterPro" id="IPR002213">
    <property type="entry name" value="UDP_glucos_trans"/>
</dbReference>
<dbReference type="Gene3D" id="3.40.50.2000">
    <property type="entry name" value="Glycogen Phosphorylase B"/>
    <property type="match status" value="2"/>
</dbReference>
<reference evidence="4 5" key="1">
    <citation type="submission" date="2018-05" db="EMBL/GenBank/DDBJ databases">
        <title>Genome sequencing and assembly of the regulated plant pathogen Lachnellula willkommii and related sister species for the development of diagnostic species identification markers.</title>
        <authorList>
            <person name="Giroux E."/>
            <person name="Bilodeau G."/>
        </authorList>
    </citation>
    <scope>NUCLEOTIDE SEQUENCE [LARGE SCALE GENOMIC DNA]</scope>
    <source>
        <strain evidence="4 5">CBS 185.66</strain>
    </source>
</reference>